<dbReference type="InterPro" id="IPR044066">
    <property type="entry name" value="TRIAD_supradom"/>
</dbReference>
<dbReference type="InterPro" id="IPR001841">
    <property type="entry name" value="Znf_RING"/>
</dbReference>
<evidence type="ECO:0000259" key="9">
    <source>
        <dbReference type="PROSITE" id="PS50089"/>
    </source>
</evidence>
<proteinExistence type="predicted"/>
<evidence type="ECO:0000256" key="1">
    <source>
        <dbReference type="ARBA" id="ARBA00004906"/>
    </source>
</evidence>
<evidence type="ECO:0000256" key="4">
    <source>
        <dbReference type="ARBA" id="ARBA00022737"/>
    </source>
</evidence>
<accession>E9GQC6</accession>
<dbReference type="GO" id="GO:0043161">
    <property type="term" value="P:proteasome-mediated ubiquitin-dependent protein catabolic process"/>
    <property type="evidence" value="ECO:0000318"/>
    <property type="project" value="GO_Central"/>
</dbReference>
<dbReference type="HOGENOM" id="CLU_074675_0_0_1"/>
<dbReference type="AlphaFoldDB" id="E9GQC6"/>
<keyword evidence="3" id="KW-0479">Metal-binding</keyword>
<dbReference type="Pfam" id="PF01485">
    <property type="entry name" value="IBR"/>
    <property type="match status" value="1"/>
</dbReference>
<dbReference type="GO" id="GO:0008270">
    <property type="term" value="F:zinc ion binding"/>
    <property type="evidence" value="ECO:0007669"/>
    <property type="project" value="UniProtKB-KW"/>
</dbReference>
<dbReference type="GO" id="GO:0004842">
    <property type="term" value="F:ubiquitin-protein transferase activity"/>
    <property type="evidence" value="ECO:0000318"/>
    <property type="project" value="GO_Central"/>
</dbReference>
<evidence type="ECO:0008006" key="13">
    <source>
        <dbReference type="Google" id="ProtNLM"/>
    </source>
</evidence>
<dbReference type="Gene3D" id="3.30.40.10">
    <property type="entry name" value="Zinc/RING finger domain, C3HC4 (zinc finger)"/>
    <property type="match status" value="1"/>
</dbReference>
<dbReference type="Proteomes" id="UP000000305">
    <property type="component" value="Unassembled WGS sequence"/>
</dbReference>
<dbReference type="SUPFAM" id="SSF57850">
    <property type="entry name" value="RING/U-box"/>
    <property type="match status" value="3"/>
</dbReference>
<dbReference type="InterPro" id="IPR047559">
    <property type="entry name" value="HOIL1_RBR_mRING-HC-C3HC3D"/>
</dbReference>
<dbReference type="InterPro" id="IPR002867">
    <property type="entry name" value="IBR_dom"/>
</dbReference>
<dbReference type="InterPro" id="IPR017907">
    <property type="entry name" value="Znf_RING_CS"/>
</dbReference>
<evidence type="ECO:0000313" key="12">
    <source>
        <dbReference type="Proteomes" id="UP000000305"/>
    </source>
</evidence>
<dbReference type="FunFam" id="3.30.40.10:FF:000137">
    <property type="entry name" value="RanBP-type and C3HC4-type zinc finger-containing protein 1"/>
    <property type="match status" value="1"/>
</dbReference>
<name>E9GQC6_DAPPU</name>
<dbReference type="PROSITE" id="PS50089">
    <property type="entry name" value="ZF_RING_2"/>
    <property type="match status" value="1"/>
</dbReference>
<reference evidence="11 12" key="1">
    <citation type="journal article" date="2011" name="Science">
        <title>The ecoresponsive genome of Daphnia pulex.</title>
        <authorList>
            <person name="Colbourne J.K."/>
            <person name="Pfrender M.E."/>
            <person name="Gilbert D."/>
            <person name="Thomas W.K."/>
            <person name="Tucker A."/>
            <person name="Oakley T.H."/>
            <person name="Tokishita S."/>
            <person name="Aerts A."/>
            <person name="Arnold G.J."/>
            <person name="Basu M.K."/>
            <person name="Bauer D.J."/>
            <person name="Caceres C.E."/>
            <person name="Carmel L."/>
            <person name="Casola C."/>
            <person name="Choi J.H."/>
            <person name="Detter J.C."/>
            <person name="Dong Q."/>
            <person name="Dusheyko S."/>
            <person name="Eads B.D."/>
            <person name="Frohlich T."/>
            <person name="Geiler-Samerotte K.A."/>
            <person name="Gerlach D."/>
            <person name="Hatcher P."/>
            <person name="Jogdeo S."/>
            <person name="Krijgsveld J."/>
            <person name="Kriventseva E.V."/>
            <person name="Kultz D."/>
            <person name="Laforsch C."/>
            <person name="Lindquist E."/>
            <person name="Lopez J."/>
            <person name="Manak J.R."/>
            <person name="Muller J."/>
            <person name="Pangilinan J."/>
            <person name="Patwardhan R.P."/>
            <person name="Pitluck S."/>
            <person name="Pritham E.J."/>
            <person name="Rechtsteiner A."/>
            <person name="Rho M."/>
            <person name="Rogozin I.B."/>
            <person name="Sakarya O."/>
            <person name="Salamov A."/>
            <person name="Schaack S."/>
            <person name="Shapiro H."/>
            <person name="Shiga Y."/>
            <person name="Skalitzky C."/>
            <person name="Smith Z."/>
            <person name="Souvorov A."/>
            <person name="Sung W."/>
            <person name="Tang Z."/>
            <person name="Tsuchiya D."/>
            <person name="Tu H."/>
            <person name="Vos H."/>
            <person name="Wang M."/>
            <person name="Wolf Y.I."/>
            <person name="Yamagata H."/>
            <person name="Yamada T."/>
            <person name="Ye Y."/>
            <person name="Shaw J.R."/>
            <person name="Andrews J."/>
            <person name="Crease T.J."/>
            <person name="Tang H."/>
            <person name="Lucas S.M."/>
            <person name="Robertson H.M."/>
            <person name="Bork P."/>
            <person name="Koonin E.V."/>
            <person name="Zdobnov E.M."/>
            <person name="Grigoriev I.V."/>
            <person name="Lynch M."/>
            <person name="Boore J.L."/>
        </authorList>
    </citation>
    <scope>NUCLEOTIDE SEQUENCE [LARGE SCALE GENOMIC DNA]</scope>
</reference>
<dbReference type="InParanoid" id="E9GQC6"/>
<dbReference type="PhylomeDB" id="E9GQC6"/>
<dbReference type="EMBL" id="GL732558">
    <property type="protein sequence ID" value="EFX78368.1"/>
    <property type="molecule type" value="Genomic_DNA"/>
</dbReference>
<dbReference type="PANTHER" id="PTHR22770:SF13">
    <property type="entry name" value="RING-TYPE DOMAIN-CONTAINING PROTEIN"/>
    <property type="match status" value="1"/>
</dbReference>
<evidence type="ECO:0000256" key="7">
    <source>
        <dbReference type="ARBA" id="ARBA00022833"/>
    </source>
</evidence>
<dbReference type="CDD" id="cd20345">
    <property type="entry name" value="BRcat_RBR_HOIL1"/>
    <property type="match status" value="1"/>
</dbReference>
<dbReference type="OMA" id="DINCPEC"/>
<evidence type="ECO:0000256" key="2">
    <source>
        <dbReference type="ARBA" id="ARBA00022679"/>
    </source>
</evidence>
<gene>
    <name evidence="11" type="ORF">DAPPUDRAFT_53583</name>
</gene>
<evidence type="ECO:0000256" key="5">
    <source>
        <dbReference type="ARBA" id="ARBA00022771"/>
    </source>
</evidence>
<keyword evidence="5 8" id="KW-0863">Zinc-finger</keyword>
<dbReference type="Pfam" id="PF13445">
    <property type="entry name" value="zf-RING_UBOX"/>
    <property type="match status" value="1"/>
</dbReference>
<evidence type="ECO:0000256" key="3">
    <source>
        <dbReference type="ARBA" id="ARBA00022723"/>
    </source>
</evidence>
<evidence type="ECO:0000256" key="8">
    <source>
        <dbReference type="PROSITE-ProRule" id="PRU00175"/>
    </source>
</evidence>
<dbReference type="PROSITE" id="PS51873">
    <property type="entry name" value="TRIAD"/>
    <property type="match status" value="1"/>
</dbReference>
<feature type="domain" description="RING-type" evidence="9">
    <location>
        <begin position="37"/>
        <end position="79"/>
    </location>
</feature>
<evidence type="ECO:0000256" key="6">
    <source>
        <dbReference type="ARBA" id="ARBA00022786"/>
    </source>
</evidence>
<dbReference type="InterPro" id="IPR051628">
    <property type="entry name" value="LUBAC_E3_Ligases"/>
</dbReference>
<dbReference type="GO" id="GO:0071797">
    <property type="term" value="C:LUBAC complex"/>
    <property type="evidence" value="ECO:0000318"/>
    <property type="project" value="GO_Central"/>
</dbReference>
<dbReference type="InterPro" id="IPR013083">
    <property type="entry name" value="Znf_RING/FYVE/PHD"/>
</dbReference>
<feature type="domain" description="RING-type" evidence="10">
    <location>
        <begin position="33"/>
        <end position="255"/>
    </location>
</feature>
<dbReference type="InterPro" id="IPR047558">
    <property type="entry name" value="BRcat_RBR_HOIL1"/>
</dbReference>
<dbReference type="InterPro" id="IPR027370">
    <property type="entry name" value="Znf-RING_euk"/>
</dbReference>
<dbReference type="PROSITE" id="PS00518">
    <property type="entry name" value="ZF_RING_1"/>
    <property type="match status" value="1"/>
</dbReference>
<keyword evidence="6" id="KW-0833">Ubl conjugation pathway</keyword>
<keyword evidence="4" id="KW-0677">Repeat</keyword>
<evidence type="ECO:0000259" key="10">
    <source>
        <dbReference type="PROSITE" id="PS51873"/>
    </source>
</evidence>
<dbReference type="InterPro" id="IPR047557">
    <property type="entry name" value="Rcat_RBR_HOIL1"/>
</dbReference>
<sequence length="266" mass="29623">MDPLDPAVTDEPKADYKKLVDLLDGSDVVTNADPFDCPVCLMTVPAGVGVTLRECLHNFCRDCLAHVIEFSDEATVTCPYRDDRYACDAILQELEIKNLVGAKLYEKHLERSMRLAEKAMANTFHCQTADCPGWAVVEADNVNVFRCPVCRQSNCLTCQAIHEGANCKEFQDRVNQTAETDDDARRTKEMIDALVASGEALSCPQCQVVLMKRWGCDWVRCSVCRTEICWVTKQNRWGPKGKGDTSAGCRCGVDGVKCHPLCNYCH</sequence>
<keyword evidence="12" id="KW-1185">Reference proteome</keyword>
<dbReference type="GO" id="GO:0097039">
    <property type="term" value="P:protein linear polyubiquitination"/>
    <property type="evidence" value="ECO:0000318"/>
    <property type="project" value="GO_Central"/>
</dbReference>
<protein>
    <recommendedName>
        <fullName evidence="13">RanBP-type and C3HC4-type zinc finger-containing protein 1</fullName>
    </recommendedName>
</protein>
<organism evidence="11 12">
    <name type="scientific">Daphnia pulex</name>
    <name type="common">Water flea</name>
    <dbReference type="NCBI Taxonomy" id="6669"/>
    <lineage>
        <taxon>Eukaryota</taxon>
        <taxon>Metazoa</taxon>
        <taxon>Ecdysozoa</taxon>
        <taxon>Arthropoda</taxon>
        <taxon>Crustacea</taxon>
        <taxon>Branchiopoda</taxon>
        <taxon>Diplostraca</taxon>
        <taxon>Cladocera</taxon>
        <taxon>Anomopoda</taxon>
        <taxon>Daphniidae</taxon>
        <taxon>Daphnia</taxon>
    </lineage>
</organism>
<dbReference type="KEGG" id="dpx:DAPPUDRAFT_53583"/>
<keyword evidence="2" id="KW-0808">Transferase</keyword>
<dbReference type="GO" id="GO:0043130">
    <property type="term" value="F:ubiquitin binding"/>
    <property type="evidence" value="ECO:0000318"/>
    <property type="project" value="GO_Central"/>
</dbReference>
<dbReference type="SMART" id="SM00184">
    <property type="entry name" value="RING"/>
    <property type="match status" value="1"/>
</dbReference>
<comment type="pathway">
    <text evidence="1">Protein modification; protein ubiquitination.</text>
</comment>
<dbReference type="Gene3D" id="1.20.120.1750">
    <property type="match status" value="1"/>
</dbReference>
<keyword evidence="7" id="KW-0862">Zinc</keyword>
<dbReference type="CDD" id="cd20358">
    <property type="entry name" value="Rcat_RBR_HOIL1"/>
    <property type="match status" value="1"/>
</dbReference>
<dbReference type="STRING" id="6669.E9GQC6"/>
<evidence type="ECO:0000313" key="11">
    <source>
        <dbReference type="EMBL" id="EFX78368.1"/>
    </source>
</evidence>
<dbReference type="CDD" id="cd16633">
    <property type="entry name" value="mRING-HC-C3HC3D_RBR_HOIL1"/>
    <property type="match status" value="1"/>
</dbReference>
<dbReference type="PANTHER" id="PTHR22770">
    <property type="entry name" value="UBIQUITIN CONJUGATING ENZYME 7 INTERACTING PROTEIN-RELATED"/>
    <property type="match status" value="1"/>
</dbReference>
<dbReference type="OrthoDB" id="261960at2759"/>
<dbReference type="eggNOG" id="KOG1815">
    <property type="taxonomic scope" value="Eukaryota"/>
</dbReference>